<dbReference type="Proteomes" id="UP000007802">
    <property type="component" value="Unassembled WGS sequence"/>
</dbReference>
<accession>A0A0J9EMS9</accession>
<protein>
    <submittedName>
        <fullName evidence="1">Uncharacterized protein</fullName>
    </submittedName>
</protein>
<reference evidence="1" key="1">
    <citation type="submission" date="2010-03" db="EMBL/GenBank/DDBJ databases">
        <title>Annotation of Blastomyces dermatitidis strain ATCC 18188.</title>
        <authorList>
            <consortium name="The Broad Institute Genome Sequencing Platform"/>
            <consortium name="Broad Institute Genome Sequencing Center for Infectious Disease."/>
            <person name="Cuomo C."/>
            <person name="Klein B."/>
            <person name="Sullivan T."/>
            <person name="Heitman J."/>
            <person name="Young S."/>
            <person name="Zeng Q."/>
            <person name="Gargeya S."/>
            <person name="Alvarado L."/>
            <person name="Berlin A.M."/>
            <person name="Chapman S.B."/>
            <person name="Chen Z."/>
            <person name="Freedman E."/>
            <person name="Gellesch M."/>
            <person name="Goldberg J."/>
            <person name="Griggs A."/>
            <person name="Gujja S."/>
            <person name="Heilman E."/>
            <person name="Heiman D."/>
            <person name="Howarth C."/>
            <person name="Mehta T."/>
            <person name="Neiman D."/>
            <person name="Pearson M."/>
            <person name="Roberts A."/>
            <person name="Saif S."/>
            <person name="Shea T."/>
            <person name="Shenoy N."/>
            <person name="Sisk P."/>
            <person name="Stolte C."/>
            <person name="Sykes S."/>
            <person name="White J."/>
            <person name="Yandava C."/>
            <person name="Haas B."/>
            <person name="Nusbaum C."/>
            <person name="Birren B."/>
        </authorList>
    </citation>
    <scope>NUCLEOTIDE SEQUENCE</scope>
    <source>
        <strain evidence="1">ATCC 18188</strain>
    </source>
</reference>
<dbReference type="AlphaFoldDB" id="A0A0J9EMS9"/>
<proteinExistence type="predicted"/>
<sequence length="105" mass="11577">MIVYSVFPHYCCCRVSDALGLRAPLALAFLGHKTVTSVTHKESPSYYGVQVHSRQTCCCVVPVLPPSRPPSLPRSAIDSIIPPAETSPFDSLFLRRERSTLNVHP</sequence>
<evidence type="ECO:0000313" key="1">
    <source>
        <dbReference type="EMBL" id="KMW67392.1"/>
    </source>
</evidence>
<gene>
    <name evidence="1" type="ORF">BDDG_12096</name>
</gene>
<organism evidence="1">
    <name type="scientific">Ajellomyces dermatitidis (strain ATCC 18188 / CBS 674.68)</name>
    <name type="common">Blastomyces dermatitidis</name>
    <dbReference type="NCBI Taxonomy" id="653446"/>
    <lineage>
        <taxon>Eukaryota</taxon>
        <taxon>Fungi</taxon>
        <taxon>Dikarya</taxon>
        <taxon>Ascomycota</taxon>
        <taxon>Pezizomycotina</taxon>
        <taxon>Eurotiomycetes</taxon>
        <taxon>Eurotiomycetidae</taxon>
        <taxon>Onygenales</taxon>
        <taxon>Ajellomycetaceae</taxon>
        <taxon>Blastomyces</taxon>
    </lineage>
</organism>
<dbReference type="EMBL" id="GG749423">
    <property type="protein sequence ID" value="KMW67392.1"/>
    <property type="molecule type" value="Genomic_DNA"/>
</dbReference>
<name>A0A0J9EMS9_AJEDA</name>